<dbReference type="InterPro" id="IPR027417">
    <property type="entry name" value="P-loop_NTPase"/>
</dbReference>
<accession>A0AAW4U818</accession>
<dbReference type="RefSeq" id="WP_008538162.1">
    <property type="nucleotide sequence ID" value="NZ_CAUBDY010000001.1"/>
</dbReference>
<dbReference type="Pfam" id="PF13189">
    <property type="entry name" value="Cytidylate_kin2"/>
    <property type="match status" value="1"/>
</dbReference>
<dbReference type="AlphaFoldDB" id="A0AAW4U818"/>
<dbReference type="Proteomes" id="UP001198190">
    <property type="component" value="Unassembled WGS sequence"/>
</dbReference>
<name>A0AAW4U818_9FIRM</name>
<sequence length="199" mass="22504">MNSNTVITISRQYGCGGRELAEILAKKLNVKLYDRQIVHIAAAKLGINDLSEQDLLDLENTVHPLTLTFMPFHSFGTRMGESSRGMFLSEASVVRKLANDGPCVILGRCADYVLEDMSNHFSIFVCANDEYREKRGKEVYEGKTLKELDAENEKRARYYNYYTGKKWGEASNYDLIVNTSNAPLDKIADAIIEYINTVK</sequence>
<keyword evidence="1" id="KW-0808">Transferase</keyword>
<dbReference type="EMBL" id="JAJCGD010000006">
    <property type="protein sequence ID" value="MCB6827746.1"/>
    <property type="molecule type" value="Genomic_DNA"/>
</dbReference>
<dbReference type="GO" id="GO:0016301">
    <property type="term" value="F:kinase activity"/>
    <property type="evidence" value="ECO:0007669"/>
    <property type="project" value="UniProtKB-KW"/>
</dbReference>
<dbReference type="GeneID" id="62778400"/>
<dbReference type="SUPFAM" id="SSF52540">
    <property type="entry name" value="P-loop containing nucleoside triphosphate hydrolases"/>
    <property type="match status" value="1"/>
</dbReference>
<comment type="caution">
    <text evidence="1">The sequence shown here is derived from an EMBL/GenBank/DDBJ whole genome shotgun (WGS) entry which is preliminary data.</text>
</comment>
<proteinExistence type="predicted"/>
<evidence type="ECO:0000313" key="2">
    <source>
        <dbReference type="Proteomes" id="UP001198190"/>
    </source>
</evidence>
<keyword evidence="1" id="KW-0418">Kinase</keyword>
<organism evidence="1 2">
    <name type="scientific">Megamonas funiformis</name>
    <dbReference type="NCBI Taxonomy" id="437897"/>
    <lineage>
        <taxon>Bacteria</taxon>
        <taxon>Bacillati</taxon>
        <taxon>Bacillota</taxon>
        <taxon>Negativicutes</taxon>
        <taxon>Selenomonadales</taxon>
        <taxon>Selenomonadaceae</taxon>
        <taxon>Megamonas</taxon>
    </lineage>
</organism>
<gene>
    <name evidence="1" type="ORF">LIY65_03495</name>
</gene>
<reference evidence="1" key="1">
    <citation type="submission" date="2021-10" db="EMBL/GenBank/DDBJ databases">
        <title>Collection of gut derived symbiotic bacterial strains cultured from healthy donors.</title>
        <authorList>
            <person name="Lin H."/>
            <person name="Littmann E."/>
            <person name="Claire K."/>
            <person name="Pamer E."/>
        </authorList>
    </citation>
    <scope>NUCLEOTIDE SEQUENCE</scope>
    <source>
        <strain evidence="1">MSK.7.16</strain>
    </source>
</reference>
<protein>
    <submittedName>
        <fullName evidence="1">Cytidylate kinase-like family protein</fullName>
    </submittedName>
</protein>
<evidence type="ECO:0000313" key="1">
    <source>
        <dbReference type="EMBL" id="MCB6827746.1"/>
    </source>
</evidence>
<dbReference type="Gene3D" id="3.40.50.300">
    <property type="entry name" value="P-loop containing nucleotide triphosphate hydrolases"/>
    <property type="match status" value="1"/>
</dbReference>